<feature type="signal peptide" evidence="14">
    <location>
        <begin position="1"/>
        <end position="19"/>
    </location>
</feature>
<feature type="transmembrane region" description="Helical" evidence="13">
    <location>
        <begin position="314"/>
        <end position="335"/>
    </location>
</feature>
<evidence type="ECO:0000256" key="5">
    <source>
        <dbReference type="ARBA" id="ARBA00022475"/>
    </source>
</evidence>
<dbReference type="PANTHER" id="PTHR12428:SF65">
    <property type="entry name" value="CYTOCHROME C OXIDASE ASSEMBLY PROTEIN COX18, MITOCHONDRIAL"/>
    <property type="match status" value="1"/>
</dbReference>
<evidence type="ECO:0000256" key="8">
    <source>
        <dbReference type="ARBA" id="ARBA00022989"/>
    </source>
</evidence>
<dbReference type="GO" id="GO:0005886">
    <property type="term" value="C:plasma membrane"/>
    <property type="evidence" value="ECO:0007669"/>
    <property type="project" value="UniProtKB-SubCell"/>
</dbReference>
<dbReference type="PRINTS" id="PR01900">
    <property type="entry name" value="YIDCPROTEIN"/>
</dbReference>
<feature type="chain" id="PRO_5020899242" description="Membrane protein insertase YidC" evidence="14">
    <location>
        <begin position="20"/>
        <end position="430"/>
    </location>
</feature>
<dbReference type="InterPro" id="IPR001708">
    <property type="entry name" value="YidC/ALB3/OXA1/COX18"/>
</dbReference>
<evidence type="ECO:0000259" key="15">
    <source>
        <dbReference type="Pfam" id="PF02096"/>
    </source>
</evidence>
<dbReference type="OrthoDB" id="9780552at2"/>
<evidence type="ECO:0000256" key="11">
    <source>
        <dbReference type="ARBA" id="ARBA00033245"/>
    </source>
</evidence>
<keyword evidence="7 13" id="KW-0653">Protein transport</keyword>
<evidence type="ECO:0000256" key="3">
    <source>
        <dbReference type="ARBA" id="ARBA00015325"/>
    </source>
</evidence>
<evidence type="ECO:0000256" key="6">
    <source>
        <dbReference type="ARBA" id="ARBA00022692"/>
    </source>
</evidence>
<dbReference type="HAMAP" id="MF_01810">
    <property type="entry name" value="YidC_type1"/>
    <property type="match status" value="1"/>
</dbReference>
<dbReference type="InterPro" id="IPR019998">
    <property type="entry name" value="Membr_insert_YidC"/>
</dbReference>
<feature type="transmembrane region" description="Helical" evidence="13">
    <location>
        <begin position="387"/>
        <end position="409"/>
    </location>
</feature>
<dbReference type="CDD" id="cd20070">
    <property type="entry name" value="5TM_YidC_Alb3"/>
    <property type="match status" value="1"/>
</dbReference>
<keyword evidence="14" id="KW-0732">Signal</keyword>
<name>A0A4Q9B6G2_9DEIN</name>
<dbReference type="RefSeq" id="WP_130841626.1">
    <property type="nucleotide sequence ID" value="NZ_SIJL01000006.1"/>
</dbReference>
<reference evidence="16 17" key="1">
    <citation type="submission" date="2019-02" db="EMBL/GenBank/DDBJ databases">
        <title>Thermus sp. a novel from hot spring.</title>
        <authorList>
            <person name="Zhao Z."/>
        </authorList>
    </citation>
    <scope>NUCLEOTIDE SEQUENCE [LARGE SCALE GENOMIC DNA]</scope>
    <source>
        <strain evidence="16 17">CFH 72773T</strain>
    </source>
</reference>
<dbReference type="Pfam" id="PF02096">
    <property type="entry name" value="60KD_IMP"/>
    <property type="match status" value="1"/>
</dbReference>
<evidence type="ECO:0000256" key="1">
    <source>
        <dbReference type="ARBA" id="ARBA00004429"/>
    </source>
</evidence>
<keyword evidence="4 13" id="KW-0813">Transport</keyword>
<comment type="subcellular location">
    <subcellularLocation>
        <location evidence="1">Cell inner membrane</location>
        <topology evidence="1">Multi-pass membrane protein</topology>
    </subcellularLocation>
    <subcellularLocation>
        <location evidence="13">Cell membrane</location>
        <topology evidence="13">Multi-pass membrane protein</topology>
    </subcellularLocation>
</comment>
<dbReference type="EMBL" id="SIJL01000006">
    <property type="protein sequence ID" value="TBH20663.1"/>
    <property type="molecule type" value="Genomic_DNA"/>
</dbReference>
<comment type="caution">
    <text evidence="16">The sequence shown here is derived from an EMBL/GenBank/DDBJ whole genome shotgun (WGS) entry which is preliminary data.</text>
</comment>
<dbReference type="AlphaFoldDB" id="A0A4Q9B6G2"/>
<dbReference type="GO" id="GO:0015031">
    <property type="term" value="P:protein transport"/>
    <property type="evidence" value="ECO:0007669"/>
    <property type="project" value="UniProtKB-KW"/>
</dbReference>
<keyword evidence="8 13" id="KW-1133">Transmembrane helix</keyword>
<organism evidence="16 17">
    <name type="scientific">Thermus thermamylovorans</name>
    <dbReference type="NCBI Taxonomy" id="2509362"/>
    <lineage>
        <taxon>Bacteria</taxon>
        <taxon>Thermotogati</taxon>
        <taxon>Deinococcota</taxon>
        <taxon>Deinococci</taxon>
        <taxon>Thermales</taxon>
        <taxon>Thermaceae</taxon>
        <taxon>Thermus</taxon>
    </lineage>
</organism>
<feature type="domain" description="Membrane insertase YidC/Oxa/ALB C-terminal" evidence="15">
    <location>
        <begin position="249"/>
        <end position="423"/>
    </location>
</feature>
<accession>A0A4Q9B6G2</accession>
<evidence type="ECO:0000256" key="7">
    <source>
        <dbReference type="ARBA" id="ARBA00022927"/>
    </source>
</evidence>
<keyword evidence="17" id="KW-1185">Reference proteome</keyword>
<keyword evidence="9 13" id="KW-0472">Membrane</keyword>
<protein>
    <recommendedName>
        <fullName evidence="3 13">Membrane protein insertase YidC</fullName>
    </recommendedName>
    <alternativeName>
        <fullName evidence="12 13">Foldase YidC</fullName>
    </alternativeName>
    <alternativeName>
        <fullName evidence="11 13">Membrane integrase YidC</fullName>
    </alternativeName>
    <alternativeName>
        <fullName evidence="13">Membrane protein YidC</fullName>
    </alternativeName>
</protein>
<evidence type="ECO:0000256" key="12">
    <source>
        <dbReference type="ARBA" id="ARBA00033342"/>
    </source>
</evidence>
<sequence>MRRVWALALLLLPALALEAQFKQVDVNGDGTLETVAVTNLMDLAFNRQGQVVGWYVKAFKGTVFNDYTRAPNLSANGPVVVPQGFTPEEAEFLVEGDRLLARFQGPEGTLTYRIAKGRYTVEVEADFPLTLRLAAQGSPRVLLKGQSEPLPSGEGELHYMAWQTRPRAGYALVAFGNIPLRAKLVGREGEVALPPGEVLRIYGGQNELVRFHVEGLLPLPGLFSPNLWGQLSLGLLWIMETAFRYTGSWGLAILFLTLVVRLLLWPLMHQQFKSLAEMQRLQPLIQKINQKYKDDPNKRAEATMKLYQEHKVNPAAGCLPLLIQMPILFLLWKVIANYEFGQGLLWIPDLALPDPFYVLPLLYVITTFLSTWLSAHGNKDLIRQSLFMNLIFIFLVLQFPSGVTLYWVLSNVIGLGQQWMINQSLKPLKA</sequence>
<dbReference type="PANTHER" id="PTHR12428">
    <property type="entry name" value="OXA1"/>
    <property type="match status" value="1"/>
</dbReference>
<keyword evidence="6 13" id="KW-0812">Transmembrane</keyword>
<keyword evidence="10 13" id="KW-0143">Chaperone</keyword>
<feature type="transmembrane region" description="Helical" evidence="13">
    <location>
        <begin position="355"/>
        <end position="375"/>
    </location>
</feature>
<feature type="transmembrane region" description="Helical" evidence="13">
    <location>
        <begin position="249"/>
        <end position="268"/>
    </location>
</feature>
<evidence type="ECO:0000313" key="17">
    <source>
        <dbReference type="Proteomes" id="UP000292858"/>
    </source>
</evidence>
<evidence type="ECO:0000256" key="9">
    <source>
        <dbReference type="ARBA" id="ARBA00023136"/>
    </source>
</evidence>
<comment type="similarity">
    <text evidence="2 13">Belongs to the OXA1/ALB3/YidC family. Type 1 subfamily.</text>
</comment>
<dbReference type="InterPro" id="IPR028055">
    <property type="entry name" value="YidC/Oxa/ALB_C"/>
</dbReference>
<evidence type="ECO:0000256" key="4">
    <source>
        <dbReference type="ARBA" id="ARBA00022448"/>
    </source>
</evidence>
<dbReference type="Proteomes" id="UP000292858">
    <property type="component" value="Unassembled WGS sequence"/>
</dbReference>
<comment type="subunit">
    <text evidence="13">Interacts with the Sec translocase complex via SecD. Specifically interacts with transmembrane segments of nascent integral membrane proteins during membrane integration.</text>
</comment>
<dbReference type="InterPro" id="IPR047196">
    <property type="entry name" value="YidC_ALB_C"/>
</dbReference>
<evidence type="ECO:0000256" key="14">
    <source>
        <dbReference type="SAM" id="SignalP"/>
    </source>
</evidence>
<evidence type="ECO:0000313" key="16">
    <source>
        <dbReference type="EMBL" id="TBH20663.1"/>
    </source>
</evidence>
<dbReference type="GO" id="GO:0051205">
    <property type="term" value="P:protein insertion into membrane"/>
    <property type="evidence" value="ECO:0007669"/>
    <property type="project" value="TreeGrafter"/>
</dbReference>
<proteinExistence type="inferred from homology"/>
<dbReference type="NCBIfam" id="TIGR03592">
    <property type="entry name" value="yidC_oxa1_cterm"/>
    <property type="match status" value="1"/>
</dbReference>
<evidence type="ECO:0000256" key="10">
    <source>
        <dbReference type="ARBA" id="ARBA00023186"/>
    </source>
</evidence>
<evidence type="ECO:0000256" key="2">
    <source>
        <dbReference type="ARBA" id="ARBA00010527"/>
    </source>
</evidence>
<comment type="function">
    <text evidence="13">Required for the insertion and/or proper folding and/or complex formation of integral membrane proteins into the membrane. Involved in integration of membrane proteins that insert both dependently and independently of the Sec translocase complex, as well as at least some lipoproteins. Aids folding of multispanning membrane proteins.</text>
</comment>
<evidence type="ECO:0000256" key="13">
    <source>
        <dbReference type="HAMAP-Rule" id="MF_01810"/>
    </source>
</evidence>
<gene>
    <name evidence="13" type="primary">yidC</name>
    <name evidence="16" type="ORF">ETP66_06240</name>
</gene>
<dbReference type="GO" id="GO:0032977">
    <property type="term" value="F:membrane insertase activity"/>
    <property type="evidence" value="ECO:0007669"/>
    <property type="project" value="InterPro"/>
</dbReference>
<keyword evidence="5 13" id="KW-1003">Cell membrane</keyword>